<dbReference type="Gene3D" id="3.30.390.30">
    <property type="match status" value="1"/>
</dbReference>
<dbReference type="EC" id="1.-.-.-" evidence="7"/>
<dbReference type="Proteomes" id="UP001596254">
    <property type="component" value="Unassembled WGS sequence"/>
</dbReference>
<evidence type="ECO:0000256" key="3">
    <source>
        <dbReference type="ARBA" id="ARBA00022630"/>
    </source>
</evidence>
<dbReference type="InterPro" id="IPR016156">
    <property type="entry name" value="FAD/NAD-linked_Rdtase_dimer_sf"/>
</dbReference>
<comment type="caution">
    <text evidence="7">The sequence shown here is derived from an EMBL/GenBank/DDBJ whole genome shotgun (WGS) entry which is preliminary data.</text>
</comment>
<dbReference type="SUPFAM" id="SSF55424">
    <property type="entry name" value="FAD/NAD-linked reductases, dimerisation (C-terminal) domain"/>
    <property type="match status" value="1"/>
</dbReference>
<keyword evidence="7" id="KW-0560">Oxidoreductase</keyword>
<feature type="domain" description="Pyridine nucleotide-disulphide oxidoreductase dimerisation" evidence="5">
    <location>
        <begin position="335"/>
        <end position="436"/>
    </location>
</feature>
<evidence type="ECO:0000256" key="4">
    <source>
        <dbReference type="ARBA" id="ARBA00022827"/>
    </source>
</evidence>
<dbReference type="PIRSF" id="PIRSF000350">
    <property type="entry name" value="Mercury_reductase_MerA"/>
    <property type="match status" value="1"/>
</dbReference>
<sequence>MQMNRFDVIVIGGGVGGAGIAVKAASHGQSVAIIEQRDWGGATVTRGSTPKKVLLAGTEAHQQFRQQNGEAVPPVNWQRLAAHRDAVVSQTQERFKTRFQTAGIRTFEGHAQFVNDRQIQVNGQLLTGTHIVLATGARPRELTIPGSQWIQHSGSFFRCHQLPQRLTILGAGVIAFAIAGIASEAGAQVTLLQRNHVALRGYDSDFVAELLANLARQNVRVVFDDGLAELTRESTGIQVLTKQGLRWQTDAVYSALGRVPNVEDLNLPAANVITTTHGIQVNTYLQTNNPRVYAVGDCAATATPNLANYAIYQGKYLGDLFTAAQAFPITYPMMASAVFSAPRLAQVGCSTTIAQQSPATYAVVRQDLSQWLTYQRDYDESAQLKLVVHRQSGQVVGAEVISQQADVLINYLALLIQQKITPEQLHDTFFAYPSAAADLYGIWT</sequence>
<gene>
    <name evidence="7" type="ORF">ACFP1G_07360</name>
</gene>
<comment type="cofactor">
    <cofactor evidence="1">
        <name>FAD</name>
        <dbReference type="ChEBI" id="CHEBI:57692"/>
    </cofactor>
</comment>
<keyword evidence="8" id="KW-1185">Reference proteome</keyword>
<accession>A0ABW1SU65</accession>
<evidence type="ECO:0000259" key="6">
    <source>
        <dbReference type="Pfam" id="PF07992"/>
    </source>
</evidence>
<dbReference type="Gene3D" id="3.50.50.60">
    <property type="entry name" value="FAD/NAD(P)-binding domain"/>
    <property type="match status" value="2"/>
</dbReference>
<dbReference type="Pfam" id="PF07992">
    <property type="entry name" value="Pyr_redox_2"/>
    <property type="match status" value="1"/>
</dbReference>
<comment type="similarity">
    <text evidence="2">Belongs to the class-I pyridine nucleotide-disulfide oxidoreductase family.</text>
</comment>
<feature type="domain" description="FAD/NAD(P)-binding" evidence="6">
    <location>
        <begin position="6"/>
        <end position="314"/>
    </location>
</feature>
<keyword evidence="3" id="KW-0285">Flavoprotein</keyword>
<evidence type="ECO:0000313" key="7">
    <source>
        <dbReference type="EMBL" id="MFC6207295.1"/>
    </source>
</evidence>
<dbReference type="EMBL" id="JBHSSK010000021">
    <property type="protein sequence ID" value="MFC6207295.1"/>
    <property type="molecule type" value="Genomic_DNA"/>
</dbReference>
<evidence type="ECO:0000256" key="1">
    <source>
        <dbReference type="ARBA" id="ARBA00001974"/>
    </source>
</evidence>
<dbReference type="RefSeq" id="WP_125691808.1">
    <property type="nucleotide sequence ID" value="NZ_JBHSSK010000021.1"/>
</dbReference>
<evidence type="ECO:0000256" key="2">
    <source>
        <dbReference type="ARBA" id="ARBA00007532"/>
    </source>
</evidence>
<organism evidence="7 8">
    <name type="scientific">Levilactobacillus tongjiangensis</name>
    <dbReference type="NCBI Taxonomy" id="2486023"/>
    <lineage>
        <taxon>Bacteria</taxon>
        <taxon>Bacillati</taxon>
        <taxon>Bacillota</taxon>
        <taxon>Bacilli</taxon>
        <taxon>Lactobacillales</taxon>
        <taxon>Lactobacillaceae</taxon>
        <taxon>Levilactobacillus</taxon>
    </lineage>
</organism>
<dbReference type="PANTHER" id="PTHR43014">
    <property type="entry name" value="MERCURIC REDUCTASE"/>
    <property type="match status" value="1"/>
</dbReference>
<evidence type="ECO:0000313" key="8">
    <source>
        <dbReference type="Proteomes" id="UP001596254"/>
    </source>
</evidence>
<dbReference type="PANTHER" id="PTHR43014:SF5">
    <property type="entry name" value="GLUTATHIONE REDUCTASE (NADPH)"/>
    <property type="match status" value="1"/>
</dbReference>
<dbReference type="InterPro" id="IPR023753">
    <property type="entry name" value="FAD/NAD-binding_dom"/>
</dbReference>
<evidence type="ECO:0000259" key="5">
    <source>
        <dbReference type="Pfam" id="PF02852"/>
    </source>
</evidence>
<reference evidence="8" key="1">
    <citation type="journal article" date="2019" name="Int. J. Syst. Evol. Microbiol.">
        <title>The Global Catalogue of Microorganisms (GCM) 10K type strain sequencing project: providing services to taxonomists for standard genome sequencing and annotation.</title>
        <authorList>
            <consortium name="The Broad Institute Genomics Platform"/>
            <consortium name="The Broad Institute Genome Sequencing Center for Infectious Disease"/>
            <person name="Wu L."/>
            <person name="Ma J."/>
        </authorList>
    </citation>
    <scope>NUCLEOTIDE SEQUENCE [LARGE SCALE GENOMIC DNA]</scope>
    <source>
        <strain evidence="8">CCM 8905</strain>
    </source>
</reference>
<dbReference type="InterPro" id="IPR036188">
    <property type="entry name" value="FAD/NAD-bd_sf"/>
</dbReference>
<dbReference type="PRINTS" id="PR00411">
    <property type="entry name" value="PNDRDTASEI"/>
</dbReference>
<proteinExistence type="inferred from homology"/>
<dbReference type="SUPFAM" id="SSF51905">
    <property type="entry name" value="FAD/NAD(P)-binding domain"/>
    <property type="match status" value="1"/>
</dbReference>
<protein>
    <submittedName>
        <fullName evidence="7">Dihydrolipoyl dehydrogenase family protein</fullName>
        <ecNumber evidence="7">1.-.-.-</ecNumber>
    </submittedName>
</protein>
<dbReference type="Pfam" id="PF02852">
    <property type="entry name" value="Pyr_redox_dim"/>
    <property type="match status" value="1"/>
</dbReference>
<keyword evidence="4" id="KW-0274">FAD</keyword>
<dbReference type="InterPro" id="IPR004099">
    <property type="entry name" value="Pyr_nucl-diS_OxRdtase_dimer"/>
</dbReference>
<dbReference type="InterPro" id="IPR001100">
    <property type="entry name" value="Pyr_nuc-diS_OxRdtase"/>
</dbReference>
<name>A0ABW1SU65_9LACO</name>
<dbReference type="GO" id="GO:0016491">
    <property type="term" value="F:oxidoreductase activity"/>
    <property type="evidence" value="ECO:0007669"/>
    <property type="project" value="UniProtKB-KW"/>
</dbReference>
<dbReference type="PRINTS" id="PR00368">
    <property type="entry name" value="FADPNR"/>
</dbReference>